<dbReference type="Proteomes" id="UP000306441">
    <property type="component" value="Unassembled WGS sequence"/>
</dbReference>
<protein>
    <recommendedName>
        <fullName evidence="3">J domain-containing protein</fullName>
    </recommendedName>
</protein>
<name>A0ABY2Q1G9_9HYPH</name>
<accession>A0ABY2Q1G9</accession>
<evidence type="ECO:0000313" key="1">
    <source>
        <dbReference type="EMBL" id="THF54688.1"/>
    </source>
</evidence>
<gene>
    <name evidence="1" type="ORF">E6C48_20635</name>
</gene>
<evidence type="ECO:0008006" key="3">
    <source>
        <dbReference type="Google" id="ProtNLM"/>
    </source>
</evidence>
<comment type="caution">
    <text evidence="1">The sequence shown here is derived from an EMBL/GenBank/DDBJ whole genome shotgun (WGS) entry which is preliminary data.</text>
</comment>
<organism evidence="1 2">
    <name type="scientific">Ollibium composti</name>
    <dbReference type="NCBI Taxonomy" id="2675109"/>
    <lineage>
        <taxon>Bacteria</taxon>
        <taxon>Pseudomonadati</taxon>
        <taxon>Pseudomonadota</taxon>
        <taxon>Alphaproteobacteria</taxon>
        <taxon>Hyphomicrobiales</taxon>
        <taxon>Phyllobacteriaceae</taxon>
        <taxon>Ollibium</taxon>
    </lineage>
</organism>
<reference evidence="1 2" key="1">
    <citation type="submission" date="2019-04" db="EMBL/GenBank/DDBJ databases">
        <title>Mesorhizobium composti sp. nov., isolated from compost.</title>
        <authorList>
            <person name="Lin S.-Y."/>
            <person name="Hameed A."/>
            <person name="Hsieh Y.-T."/>
            <person name="Young C.-C."/>
        </authorList>
    </citation>
    <scope>NUCLEOTIDE SEQUENCE [LARGE SCALE GENOMIC DNA]</scope>
    <source>
        <strain evidence="1 2">CC-YTH430</strain>
    </source>
</reference>
<sequence length="150" mass="16246">MLDDLFAASDAAEEAGAKPSIPFDYLAVADELHSGRIRVAGEAVAAEYRETGADMAAEFAALLEQARAALADEQPLPQEVLPPIDPDAIAAELGLDRPATELDLSRLRRSFAFANHPDRVAPHLRQRAMIRMQVANMLIDDAQRKTGTGR</sequence>
<evidence type="ECO:0000313" key="2">
    <source>
        <dbReference type="Proteomes" id="UP000306441"/>
    </source>
</evidence>
<keyword evidence="2" id="KW-1185">Reference proteome</keyword>
<proteinExistence type="predicted"/>
<dbReference type="EMBL" id="SSNY01000016">
    <property type="protein sequence ID" value="THF54688.1"/>
    <property type="molecule type" value="Genomic_DNA"/>
</dbReference>